<dbReference type="Proteomes" id="UP000004931">
    <property type="component" value="Unassembled WGS sequence"/>
</dbReference>
<feature type="region of interest" description="Disordered" evidence="1">
    <location>
        <begin position="1"/>
        <end position="85"/>
    </location>
</feature>
<dbReference type="AlphaFoldDB" id="A0Y9V6"/>
<sequence>MKKTAATKTAAKKSAVKKTPANKIAPAETSKRLTEASTNRKASKKVVVAAASSPKLQTHSDSAEIEELSKTASTDSSGGSLKKTKKNVIEKKIIHRVEQSLAEDPMEKLEEEVRKESASEDIGTSNGMAIKSLFKF</sequence>
<feature type="region of interest" description="Disordered" evidence="1">
    <location>
        <begin position="102"/>
        <end position="122"/>
    </location>
</feature>
<feature type="compositionally biased region" description="Polar residues" evidence="1">
    <location>
        <begin position="70"/>
        <end position="79"/>
    </location>
</feature>
<name>A0Y9V6_9GAMM</name>
<comment type="caution">
    <text evidence="2">The sequence shown here is derived from an EMBL/GenBank/DDBJ whole genome shotgun (WGS) entry which is preliminary data.</text>
</comment>
<feature type="compositionally biased region" description="Basic and acidic residues" evidence="1">
    <location>
        <begin position="105"/>
        <end position="118"/>
    </location>
</feature>
<organism evidence="2 3">
    <name type="scientific">marine gamma proteobacterium HTCC2143</name>
    <dbReference type="NCBI Taxonomy" id="247633"/>
    <lineage>
        <taxon>Bacteria</taxon>
        <taxon>Pseudomonadati</taxon>
        <taxon>Pseudomonadota</taxon>
        <taxon>Gammaproteobacteria</taxon>
        <taxon>Cellvibrionales</taxon>
        <taxon>Spongiibacteraceae</taxon>
        <taxon>BD1-7 clade</taxon>
    </lineage>
</organism>
<accession>A0Y9V6</accession>
<reference evidence="2 3" key="1">
    <citation type="journal article" date="2010" name="J. Bacteriol.">
        <title>Genome sequence of the oligotrophic marine Gammaproteobacterium HTCC2143, isolated from the Oregon Coast.</title>
        <authorList>
            <person name="Oh H.M."/>
            <person name="Kang I."/>
            <person name="Ferriera S."/>
            <person name="Giovannoni S.J."/>
            <person name="Cho J.C."/>
        </authorList>
    </citation>
    <scope>NUCLEOTIDE SEQUENCE [LARGE SCALE GENOMIC DNA]</scope>
    <source>
        <strain evidence="2 3">HTCC2143</strain>
    </source>
</reference>
<feature type="compositionally biased region" description="Basic residues" evidence="1">
    <location>
        <begin position="1"/>
        <end position="16"/>
    </location>
</feature>
<gene>
    <name evidence="2" type="ORF">GP2143_16681</name>
</gene>
<evidence type="ECO:0000313" key="3">
    <source>
        <dbReference type="Proteomes" id="UP000004931"/>
    </source>
</evidence>
<evidence type="ECO:0000256" key="1">
    <source>
        <dbReference type="SAM" id="MobiDB-lite"/>
    </source>
</evidence>
<evidence type="ECO:0000313" key="2">
    <source>
        <dbReference type="EMBL" id="EAW32910.1"/>
    </source>
</evidence>
<dbReference type="EMBL" id="AAVT01000001">
    <property type="protein sequence ID" value="EAW32910.1"/>
    <property type="molecule type" value="Genomic_DNA"/>
</dbReference>
<protein>
    <submittedName>
        <fullName evidence="2">Uncharacterized protein</fullName>
    </submittedName>
</protein>
<keyword evidence="3" id="KW-1185">Reference proteome</keyword>
<proteinExistence type="predicted"/>